<organism evidence="6 7">
    <name type="scientific">Micromonospora parastrephiae</name>
    <dbReference type="NCBI Taxonomy" id="2806101"/>
    <lineage>
        <taxon>Bacteria</taxon>
        <taxon>Bacillati</taxon>
        <taxon>Actinomycetota</taxon>
        <taxon>Actinomycetes</taxon>
        <taxon>Micromonosporales</taxon>
        <taxon>Micromonosporaceae</taxon>
        <taxon>Micromonospora</taxon>
    </lineage>
</organism>
<evidence type="ECO:0000313" key="6">
    <source>
        <dbReference type="EMBL" id="MBM0232572.1"/>
    </source>
</evidence>
<dbReference type="InterPro" id="IPR050172">
    <property type="entry name" value="SsuD_RutA_monooxygenase"/>
</dbReference>
<dbReference type="InterPro" id="IPR011251">
    <property type="entry name" value="Luciferase-like_dom"/>
</dbReference>
<evidence type="ECO:0000259" key="5">
    <source>
        <dbReference type="Pfam" id="PF00296"/>
    </source>
</evidence>
<dbReference type="Gene3D" id="3.20.20.30">
    <property type="entry name" value="Luciferase-like domain"/>
    <property type="match status" value="1"/>
</dbReference>
<protein>
    <submittedName>
        <fullName evidence="6">LLM class F420-dependent oxidoreductase</fullName>
    </submittedName>
</protein>
<gene>
    <name evidence="6" type="ORF">JNW91_12290</name>
</gene>
<dbReference type="Pfam" id="PF00296">
    <property type="entry name" value="Bac_luciferase"/>
    <property type="match status" value="1"/>
</dbReference>
<keyword evidence="2" id="KW-0288">FMN</keyword>
<dbReference type="EMBL" id="JAEVHM010000045">
    <property type="protein sequence ID" value="MBM0232572.1"/>
    <property type="molecule type" value="Genomic_DNA"/>
</dbReference>
<evidence type="ECO:0000256" key="1">
    <source>
        <dbReference type="ARBA" id="ARBA00022630"/>
    </source>
</evidence>
<dbReference type="PANTHER" id="PTHR42847:SF4">
    <property type="entry name" value="ALKANESULFONATE MONOOXYGENASE-RELATED"/>
    <property type="match status" value="1"/>
</dbReference>
<feature type="domain" description="Luciferase-like" evidence="5">
    <location>
        <begin position="11"/>
        <end position="243"/>
    </location>
</feature>
<keyword evidence="3" id="KW-0560">Oxidoreductase</keyword>
<dbReference type="InterPro" id="IPR019921">
    <property type="entry name" value="Lucif-like_OxRdtase_Rv2161c"/>
</dbReference>
<keyword evidence="7" id="KW-1185">Reference proteome</keyword>
<dbReference type="PANTHER" id="PTHR42847">
    <property type="entry name" value="ALKANESULFONATE MONOOXYGENASE"/>
    <property type="match status" value="1"/>
</dbReference>
<keyword evidence="4" id="KW-0503">Monooxygenase</keyword>
<evidence type="ECO:0000256" key="4">
    <source>
        <dbReference type="ARBA" id="ARBA00023033"/>
    </source>
</evidence>
<evidence type="ECO:0000256" key="3">
    <source>
        <dbReference type="ARBA" id="ARBA00023002"/>
    </source>
</evidence>
<keyword evidence="1" id="KW-0285">Flavoprotein</keyword>
<dbReference type="InterPro" id="IPR036661">
    <property type="entry name" value="Luciferase-like_sf"/>
</dbReference>
<dbReference type="RefSeq" id="WP_203174975.1">
    <property type="nucleotide sequence ID" value="NZ_JAEVHM010000045.1"/>
</dbReference>
<reference evidence="6 7" key="1">
    <citation type="submission" date="2021-01" db="EMBL/GenBank/DDBJ databases">
        <title>Draft genome sequence of Micromonospora sp. strain STR1_7.</title>
        <authorList>
            <person name="Karlyshev A."/>
            <person name="Jawad R."/>
        </authorList>
    </citation>
    <scope>NUCLEOTIDE SEQUENCE [LARGE SCALE GENOMIC DNA]</scope>
    <source>
        <strain evidence="6 7">STR1-7</strain>
    </source>
</reference>
<evidence type="ECO:0000256" key="2">
    <source>
        <dbReference type="ARBA" id="ARBA00022643"/>
    </source>
</evidence>
<sequence length="324" mass="35907">MQLGLSLPTVGPPGRRRYLIDVAEAADELGFHSLWISSHVALPKQRDGSCLYPRAKTADAYNWGVAWLEPLTLMGLVAGVTEKIKVGTHVLALPYRNPVILASELATLDQLSLGRIILGAGLGWMDEEFAIVGVPRRERGARTDEYIEVMRTLWRGRRPVSFHGRFVDFEDMWLAARPHSETGPPVFVGGNTEHALRRVARLGEGWLAHELYPDEIRAGRETLARLSHDAGRDPAEIMVTVRRGLVPPFPVMDFMSDRVSITGSADEVAAQFDAYRDAGVSLLVLDLSMRPAEMIKTMEWLVEEVATVQPGSDPSTRSASREEM</sequence>
<dbReference type="NCBIfam" id="TIGR03619">
    <property type="entry name" value="F420_Rv2161c"/>
    <property type="match status" value="1"/>
</dbReference>
<dbReference type="Proteomes" id="UP000601027">
    <property type="component" value="Unassembled WGS sequence"/>
</dbReference>
<evidence type="ECO:0000313" key="7">
    <source>
        <dbReference type="Proteomes" id="UP000601027"/>
    </source>
</evidence>
<comment type="caution">
    <text evidence="6">The sequence shown here is derived from an EMBL/GenBank/DDBJ whole genome shotgun (WGS) entry which is preliminary data.</text>
</comment>
<proteinExistence type="predicted"/>
<accession>A0ABS1XTH8</accession>
<name>A0ABS1XTH8_9ACTN</name>
<dbReference type="SUPFAM" id="SSF51679">
    <property type="entry name" value="Bacterial luciferase-like"/>
    <property type="match status" value="1"/>
</dbReference>